<organism evidence="4 5">
    <name type="scientific">Stomoxys calcitrans</name>
    <name type="common">Stable fly</name>
    <name type="synonym">Conops calcitrans</name>
    <dbReference type="NCBI Taxonomy" id="35570"/>
    <lineage>
        <taxon>Eukaryota</taxon>
        <taxon>Metazoa</taxon>
        <taxon>Ecdysozoa</taxon>
        <taxon>Arthropoda</taxon>
        <taxon>Hexapoda</taxon>
        <taxon>Insecta</taxon>
        <taxon>Pterygota</taxon>
        <taxon>Neoptera</taxon>
        <taxon>Endopterygota</taxon>
        <taxon>Diptera</taxon>
        <taxon>Brachycera</taxon>
        <taxon>Muscomorpha</taxon>
        <taxon>Muscoidea</taxon>
        <taxon>Muscidae</taxon>
        <taxon>Stomoxys</taxon>
    </lineage>
</organism>
<feature type="compositionally biased region" description="Polar residues" evidence="2">
    <location>
        <begin position="73"/>
        <end position="86"/>
    </location>
</feature>
<dbReference type="KEGG" id="scac:106094130"/>
<dbReference type="OrthoDB" id="242766at2759"/>
<dbReference type="EnsemblMetazoa" id="SCAU011478-RA">
    <property type="protein sequence ID" value="SCAU011478-PA"/>
    <property type="gene ID" value="SCAU011478"/>
</dbReference>
<dbReference type="VEuPathDB" id="VectorBase:SCAU011478"/>
<comment type="similarity">
    <text evidence="1">Belongs to the RMD1/sif2 family.</text>
</comment>
<dbReference type="STRING" id="35570.A0A1I8PVF7"/>
<gene>
    <name evidence="4" type="primary">106094130</name>
</gene>
<protein>
    <recommendedName>
        <fullName evidence="3">DUF155 domain-containing protein</fullName>
    </recommendedName>
</protein>
<evidence type="ECO:0000259" key="3">
    <source>
        <dbReference type="Pfam" id="PF02582"/>
    </source>
</evidence>
<evidence type="ECO:0000313" key="5">
    <source>
        <dbReference type="Proteomes" id="UP000095300"/>
    </source>
</evidence>
<feature type="region of interest" description="Disordered" evidence="2">
    <location>
        <begin position="65"/>
        <end position="86"/>
    </location>
</feature>
<evidence type="ECO:0000256" key="2">
    <source>
        <dbReference type="SAM" id="MobiDB-lite"/>
    </source>
</evidence>
<dbReference type="GO" id="GO:0005739">
    <property type="term" value="C:mitochondrion"/>
    <property type="evidence" value="ECO:0007669"/>
    <property type="project" value="UniProtKB-ARBA"/>
</dbReference>
<sequence>MNFARILIRQRYTAITLVRATQQFSTKIPSSISDHVPFKSKVSLPNTTNFKIKMQNLEARTLTVPHNRGAHKSTATAPNTTSKSVPLSQVNNKRKKRAGRADLAALGFFNITAFSTAEEYDLENLLDALRQQELYDAKKFFSTDNLGLEQDVLYVTAKYQVGEEDRDIFFFREGSVVMWNFNDIEINNVLSFLRTFEKEPYLKPLVRSESEVMPYTYIPASAIDVEGDIVSSADVEPARAFFQSGKFFLTSGEDNFFSKYTFSNALSTSIKLGIWEATLDRYIDSMEFLTNDMKKGRRIRISRAEVLRKTGELLALRHVINLSSDLLDTPDFYWDREELEALYLQVCNYFSISRRTKVMNEKINHCVELAELISHNLNEAHNTRLEWMIIILIMIEVGFEIIHYLDRYYVKEDDSGDNHVVSAAH</sequence>
<dbReference type="PANTHER" id="PTHR16255:SF1">
    <property type="entry name" value="REQUIRED FOR MEIOTIC NUCLEAR DIVISION PROTEIN 1 HOMOLOG"/>
    <property type="match status" value="1"/>
</dbReference>
<name>A0A1I8PVF7_STOCA</name>
<dbReference type="Proteomes" id="UP000095300">
    <property type="component" value="Unassembled WGS sequence"/>
</dbReference>
<evidence type="ECO:0000256" key="1">
    <source>
        <dbReference type="ARBA" id="ARBA00008306"/>
    </source>
</evidence>
<dbReference type="AlphaFoldDB" id="A0A1I8PVF7"/>
<keyword evidence="5" id="KW-1185">Reference proteome</keyword>
<reference evidence="4" key="1">
    <citation type="submission" date="2020-05" db="UniProtKB">
        <authorList>
            <consortium name="EnsemblMetazoa"/>
        </authorList>
    </citation>
    <scope>IDENTIFICATION</scope>
    <source>
        <strain evidence="4">USDA</strain>
    </source>
</reference>
<accession>A0A1I8PVF7</accession>
<dbReference type="Pfam" id="PF02582">
    <property type="entry name" value="DUF155"/>
    <property type="match status" value="1"/>
</dbReference>
<dbReference type="InterPro" id="IPR051624">
    <property type="entry name" value="RMD1/Sad1-interacting"/>
</dbReference>
<dbReference type="PANTHER" id="PTHR16255">
    <property type="entry name" value="REQUIRED FOR MEIOTIC NUCLEAR DIVISION PROTEIN 1 HOMOLOG"/>
    <property type="match status" value="1"/>
</dbReference>
<feature type="domain" description="DUF155" evidence="3">
    <location>
        <begin position="168"/>
        <end position="360"/>
    </location>
</feature>
<dbReference type="InterPro" id="IPR003734">
    <property type="entry name" value="DUF155"/>
</dbReference>
<proteinExistence type="inferred from homology"/>
<evidence type="ECO:0000313" key="4">
    <source>
        <dbReference type="EnsemblMetazoa" id="SCAU011478-PA"/>
    </source>
</evidence>
<dbReference type="GO" id="GO:0070131">
    <property type="term" value="P:positive regulation of mitochondrial translation"/>
    <property type="evidence" value="ECO:0007669"/>
    <property type="project" value="TreeGrafter"/>
</dbReference>